<sequence length="196" mass="23097">MKLNRDFQSPFIYRACTPKSTIQQENQTMTQTSPSDYKPRDFAGFNQVLRTSKELSYVHRHLFSTKAKRIRSRNSNYDKSTDANEYFDKDSDSEILEPKLKSINIVKTQTCSTDDKEKITKILDYPMTIKSMRRKIKYKKAELRQRTSSEKNRTENQFPPAVKSFDMIIISKNGKRITKKYEFSSIRIQSPIKIKK</sequence>
<keyword evidence="2" id="KW-1185">Reference proteome</keyword>
<reference evidence="1 2" key="1">
    <citation type="submission" date="2016-11" db="EMBL/GenBank/DDBJ databases">
        <title>The macronuclear genome of Stentor coeruleus: a giant cell with tiny introns.</title>
        <authorList>
            <person name="Slabodnick M."/>
            <person name="Ruby J.G."/>
            <person name="Reiff S.B."/>
            <person name="Swart E.C."/>
            <person name="Gosai S."/>
            <person name="Prabakaran S."/>
            <person name="Witkowska E."/>
            <person name="Larue G.E."/>
            <person name="Fisher S."/>
            <person name="Freeman R.M."/>
            <person name="Gunawardena J."/>
            <person name="Chu W."/>
            <person name="Stover N.A."/>
            <person name="Gregory B.D."/>
            <person name="Nowacki M."/>
            <person name="Derisi J."/>
            <person name="Roy S.W."/>
            <person name="Marshall W.F."/>
            <person name="Sood P."/>
        </authorList>
    </citation>
    <scope>NUCLEOTIDE SEQUENCE [LARGE SCALE GENOMIC DNA]</scope>
    <source>
        <strain evidence="1">WM001</strain>
    </source>
</reference>
<protein>
    <submittedName>
        <fullName evidence="1">Uncharacterized protein</fullName>
    </submittedName>
</protein>
<organism evidence="1 2">
    <name type="scientific">Stentor coeruleus</name>
    <dbReference type="NCBI Taxonomy" id="5963"/>
    <lineage>
        <taxon>Eukaryota</taxon>
        <taxon>Sar</taxon>
        <taxon>Alveolata</taxon>
        <taxon>Ciliophora</taxon>
        <taxon>Postciliodesmatophora</taxon>
        <taxon>Heterotrichea</taxon>
        <taxon>Heterotrichida</taxon>
        <taxon>Stentoridae</taxon>
        <taxon>Stentor</taxon>
    </lineage>
</organism>
<gene>
    <name evidence="1" type="ORF">SteCoe_18196</name>
</gene>
<dbReference type="EMBL" id="MPUH01000384">
    <property type="protein sequence ID" value="OMJ81344.1"/>
    <property type="molecule type" value="Genomic_DNA"/>
</dbReference>
<name>A0A1R2BX54_9CILI</name>
<dbReference type="Proteomes" id="UP000187209">
    <property type="component" value="Unassembled WGS sequence"/>
</dbReference>
<evidence type="ECO:0000313" key="1">
    <source>
        <dbReference type="EMBL" id="OMJ81344.1"/>
    </source>
</evidence>
<evidence type="ECO:0000313" key="2">
    <source>
        <dbReference type="Proteomes" id="UP000187209"/>
    </source>
</evidence>
<proteinExistence type="predicted"/>
<accession>A0A1R2BX54</accession>
<comment type="caution">
    <text evidence="1">The sequence shown here is derived from an EMBL/GenBank/DDBJ whole genome shotgun (WGS) entry which is preliminary data.</text>
</comment>
<dbReference type="AlphaFoldDB" id="A0A1R2BX54"/>